<feature type="binding site" evidence="10">
    <location>
        <begin position="155"/>
        <end position="156"/>
    </location>
    <ligand>
        <name>thiamine diphosphate</name>
        <dbReference type="ChEBI" id="CHEBI:58937"/>
    </ligand>
</feature>
<dbReference type="Pfam" id="PF13292">
    <property type="entry name" value="DXP_synthase_N"/>
    <property type="match status" value="2"/>
</dbReference>
<comment type="function">
    <text evidence="10">Catalyzes the acyloin condensation reaction between C atoms 2 and 3 of pyruvate and glyceraldehyde 3-phosphate to yield 1-deoxy-D-xylulose-5-phosphate (DXP).</text>
</comment>
<dbReference type="CDD" id="cd07033">
    <property type="entry name" value="TPP_PYR_DXS_TK_like"/>
    <property type="match status" value="1"/>
</dbReference>
<comment type="caution">
    <text evidence="12">The sequence shown here is derived from an EMBL/GenBank/DDBJ whole genome shotgun (WGS) entry which is preliminary data.</text>
</comment>
<accession>A0ABW7YZ79</accession>
<feature type="binding site" evidence="10">
    <location>
        <position position="329"/>
    </location>
    <ligand>
        <name>thiamine diphosphate</name>
        <dbReference type="ChEBI" id="CHEBI:58937"/>
    </ligand>
</feature>
<dbReference type="InterPro" id="IPR005477">
    <property type="entry name" value="Dxylulose-5-P_synthase"/>
</dbReference>
<keyword evidence="5 10" id="KW-0479">Metal-binding</keyword>
<comment type="cofactor">
    <cofactor evidence="10">
        <name>Mg(2+)</name>
        <dbReference type="ChEBI" id="CHEBI:18420"/>
    </cofactor>
    <text evidence="10">Binds 1 Mg(2+) ion per subunit.</text>
</comment>
<dbReference type="SUPFAM" id="SSF52922">
    <property type="entry name" value="TK C-terminal domain-like"/>
    <property type="match status" value="1"/>
</dbReference>
<dbReference type="InterPro" id="IPR005475">
    <property type="entry name" value="Transketolase-like_Pyr-bd"/>
</dbReference>
<dbReference type="EMBL" id="JBITGY010000007">
    <property type="protein sequence ID" value="MFI6501225.1"/>
    <property type="molecule type" value="Genomic_DNA"/>
</dbReference>
<feature type="binding site" evidence="10">
    <location>
        <position position="154"/>
    </location>
    <ligand>
        <name>Mg(2+)</name>
        <dbReference type="ChEBI" id="CHEBI:18420"/>
    </ligand>
</feature>
<evidence type="ECO:0000256" key="1">
    <source>
        <dbReference type="ARBA" id="ARBA00004980"/>
    </source>
</evidence>
<feature type="binding site" evidence="10">
    <location>
        <position position="81"/>
    </location>
    <ligand>
        <name>thiamine diphosphate</name>
        <dbReference type="ChEBI" id="CHEBI:58937"/>
    </ligand>
</feature>
<evidence type="ECO:0000259" key="11">
    <source>
        <dbReference type="SMART" id="SM00861"/>
    </source>
</evidence>
<protein>
    <recommendedName>
        <fullName evidence="10">1-deoxy-D-xylulose-5-phosphate synthase</fullName>
        <ecNumber evidence="10">2.2.1.7</ecNumber>
    </recommendedName>
    <alternativeName>
        <fullName evidence="10">1-deoxyxylulose-5-phosphate synthase</fullName>
        <shortName evidence="10">DXP synthase</shortName>
        <shortName evidence="10">DXPS</shortName>
    </alternativeName>
</protein>
<dbReference type="InterPro" id="IPR033248">
    <property type="entry name" value="Transketolase_C"/>
</dbReference>
<feature type="domain" description="Transketolase-like pyrimidine-binding" evidence="11">
    <location>
        <begin position="278"/>
        <end position="441"/>
    </location>
</feature>
<evidence type="ECO:0000313" key="12">
    <source>
        <dbReference type="EMBL" id="MFI6501225.1"/>
    </source>
</evidence>
<name>A0ABW7YZ79_9ACTN</name>
<dbReference type="InterPro" id="IPR029061">
    <property type="entry name" value="THDP-binding"/>
</dbReference>
<reference evidence="12 13" key="1">
    <citation type="submission" date="2024-10" db="EMBL/GenBank/DDBJ databases">
        <title>The Natural Products Discovery Center: Release of the First 8490 Sequenced Strains for Exploring Actinobacteria Biosynthetic Diversity.</title>
        <authorList>
            <person name="Kalkreuter E."/>
            <person name="Kautsar S.A."/>
            <person name="Yang D."/>
            <person name="Bader C.D."/>
            <person name="Teijaro C.N."/>
            <person name="Fluegel L."/>
            <person name="Davis C.M."/>
            <person name="Simpson J.R."/>
            <person name="Lauterbach L."/>
            <person name="Steele A.D."/>
            <person name="Gui C."/>
            <person name="Meng S."/>
            <person name="Li G."/>
            <person name="Viehrig K."/>
            <person name="Ye F."/>
            <person name="Su P."/>
            <person name="Kiefer A.F."/>
            <person name="Nichols A."/>
            <person name="Cepeda A.J."/>
            <person name="Yan W."/>
            <person name="Fan B."/>
            <person name="Jiang Y."/>
            <person name="Adhikari A."/>
            <person name="Zheng C.-J."/>
            <person name="Schuster L."/>
            <person name="Cowan T.M."/>
            <person name="Smanski M.J."/>
            <person name="Chevrette M.G."/>
            <person name="De Carvalho L.P.S."/>
            <person name="Shen B."/>
        </authorList>
    </citation>
    <scope>NUCLEOTIDE SEQUENCE [LARGE SCALE GENOMIC DNA]</scope>
    <source>
        <strain evidence="12 13">NPDC050545</strain>
    </source>
</reference>
<evidence type="ECO:0000256" key="3">
    <source>
        <dbReference type="ARBA" id="ARBA00011738"/>
    </source>
</evidence>
<evidence type="ECO:0000256" key="8">
    <source>
        <dbReference type="ARBA" id="ARBA00023052"/>
    </source>
</evidence>
<dbReference type="GO" id="GO:0008661">
    <property type="term" value="F:1-deoxy-D-xylulose-5-phosphate synthase activity"/>
    <property type="evidence" value="ECO:0007669"/>
    <property type="project" value="UniProtKB-EC"/>
</dbReference>
<comment type="pathway">
    <text evidence="1 10">Metabolic intermediate biosynthesis; 1-deoxy-D-xylulose 5-phosphate biosynthesis; 1-deoxy-D-xylulose 5-phosphate from D-glyceraldehyde 3-phosphate and pyruvate: step 1/1.</text>
</comment>
<dbReference type="RefSeq" id="WP_397085597.1">
    <property type="nucleotide sequence ID" value="NZ_JBITGY010000007.1"/>
</dbReference>
<dbReference type="SUPFAM" id="SSF52518">
    <property type="entry name" value="Thiamin diphosphate-binding fold (THDP-binding)"/>
    <property type="match status" value="1"/>
</dbReference>
<dbReference type="PANTHER" id="PTHR43322">
    <property type="entry name" value="1-D-DEOXYXYLULOSE 5-PHOSPHATE SYNTHASE-RELATED"/>
    <property type="match status" value="1"/>
</dbReference>
<keyword evidence="6 10" id="KW-0460">Magnesium</keyword>
<keyword evidence="13" id="KW-1185">Reference proteome</keyword>
<organism evidence="12 13">
    <name type="scientific">Nonomuraea typhae</name>
    <dbReference type="NCBI Taxonomy" id="2603600"/>
    <lineage>
        <taxon>Bacteria</taxon>
        <taxon>Bacillati</taxon>
        <taxon>Actinomycetota</taxon>
        <taxon>Actinomycetes</taxon>
        <taxon>Streptosporangiales</taxon>
        <taxon>Streptosporangiaceae</taxon>
        <taxon>Nonomuraea</taxon>
    </lineage>
</organism>
<dbReference type="EC" id="2.2.1.7" evidence="10"/>
<dbReference type="HAMAP" id="MF_00315">
    <property type="entry name" value="DXP_synth"/>
    <property type="match status" value="1"/>
</dbReference>
<proteinExistence type="inferred from homology"/>
<comment type="subunit">
    <text evidence="3 10">Homodimer.</text>
</comment>
<dbReference type="NCBIfam" id="NF003933">
    <property type="entry name" value="PRK05444.2-2"/>
    <property type="match status" value="1"/>
</dbReference>
<keyword evidence="4 10" id="KW-0808">Transferase</keyword>
<dbReference type="Pfam" id="PF02779">
    <property type="entry name" value="Transket_pyr"/>
    <property type="match status" value="1"/>
</dbReference>
<dbReference type="Gene3D" id="3.40.50.920">
    <property type="match status" value="1"/>
</dbReference>
<keyword evidence="8 10" id="KW-0786">Thiamine pyrophosphate</keyword>
<feature type="binding site" evidence="10">
    <location>
        <begin position="122"/>
        <end position="124"/>
    </location>
    <ligand>
        <name>thiamine diphosphate</name>
        <dbReference type="ChEBI" id="CHEBI:58937"/>
    </ligand>
</feature>
<sequence length="578" mass="60516">MAAPPGLEDPLLQTISGPRDLRLLPSAHLQALAREIREFLIGKVMARGGHLGSNLGMVEITIALHRVFHSPEDTLLFDTGHQAYVHKLLTGRQAGFDTLRTLGGLSGYPSREESPHDHIGNSHASTALAYADGIAKARRLKGEEGRSVVAVVGDGALTGGLAWESLNNLSDGEGRPVIVVLNDNGRSYAPTHGGCARALGPLLESLGFVYIGPVDGHDIAAVERALRTARTLPSPSVVHCKTRKGYGYRPAELDLGEHMHAIPASDPQTGKPLSGTGLTWTQVFAEHLCALGETRPGLVAITAAMPGPTGLDAFGKRFPGRMFDVGIAEQHAMVSAAGLAMEGFHPVVAVYATFLNRAFDQVLLDVAMQGLPVTVVLDRAGITGPDGASHHGMWDLAILSAVPGLRVAAPRDGRRLRELLEEAVDCTGPAALRFPKATAGIELAAVERSDGMDVLWSSGHDVLLIAIGAMAEPCLEAAALLGAEGVGVSVLDPRWVLPVAPGVRQAVGAHQLVVTVEDGVVTGGAGAVIGQECGIGPRMRHLGLPHAFIQHGSREQLLAEAGLTGPGIAHAVRKELAR</sequence>
<evidence type="ECO:0000256" key="10">
    <source>
        <dbReference type="HAMAP-Rule" id="MF_00315"/>
    </source>
</evidence>
<evidence type="ECO:0000256" key="5">
    <source>
        <dbReference type="ARBA" id="ARBA00022723"/>
    </source>
</evidence>
<evidence type="ECO:0000256" key="4">
    <source>
        <dbReference type="ARBA" id="ARBA00022679"/>
    </source>
</evidence>
<dbReference type="InterPro" id="IPR020826">
    <property type="entry name" value="Transketolase_BS"/>
</dbReference>
<dbReference type="PROSITE" id="PS00802">
    <property type="entry name" value="TRANSKETOLASE_2"/>
    <property type="match status" value="1"/>
</dbReference>
<comment type="cofactor">
    <cofactor evidence="10">
        <name>thiamine diphosphate</name>
        <dbReference type="ChEBI" id="CHEBI:58937"/>
    </cofactor>
    <text evidence="10">Binds 1 thiamine pyrophosphate per subunit.</text>
</comment>
<dbReference type="CDD" id="cd02007">
    <property type="entry name" value="TPP_DXS"/>
    <property type="match status" value="1"/>
</dbReference>
<gene>
    <name evidence="10" type="primary">dxs</name>
    <name evidence="12" type="ORF">ACIBG2_27875</name>
</gene>
<dbReference type="Proteomes" id="UP001612741">
    <property type="component" value="Unassembled WGS sequence"/>
</dbReference>
<comment type="catalytic activity">
    <reaction evidence="10">
        <text>D-glyceraldehyde 3-phosphate + pyruvate + H(+) = 1-deoxy-D-xylulose 5-phosphate + CO2</text>
        <dbReference type="Rhea" id="RHEA:12605"/>
        <dbReference type="ChEBI" id="CHEBI:15361"/>
        <dbReference type="ChEBI" id="CHEBI:15378"/>
        <dbReference type="ChEBI" id="CHEBI:16526"/>
        <dbReference type="ChEBI" id="CHEBI:57792"/>
        <dbReference type="ChEBI" id="CHEBI:59776"/>
        <dbReference type="EC" id="2.2.1.7"/>
    </reaction>
</comment>
<evidence type="ECO:0000256" key="2">
    <source>
        <dbReference type="ARBA" id="ARBA00011081"/>
    </source>
</evidence>
<comment type="similarity">
    <text evidence="2 10">Belongs to the transketolase family. DXPS subfamily.</text>
</comment>
<dbReference type="Pfam" id="PF02780">
    <property type="entry name" value="Transketolase_C"/>
    <property type="match status" value="1"/>
</dbReference>
<evidence type="ECO:0000313" key="13">
    <source>
        <dbReference type="Proteomes" id="UP001612741"/>
    </source>
</evidence>
<feature type="binding site" evidence="10">
    <location>
        <position position="248"/>
    </location>
    <ligand>
        <name>thiamine diphosphate</name>
        <dbReference type="ChEBI" id="CHEBI:58937"/>
    </ligand>
</feature>
<dbReference type="PANTHER" id="PTHR43322:SF5">
    <property type="entry name" value="1-DEOXY-D-XYLULOSE-5-PHOSPHATE SYNTHASE, CHLOROPLASTIC"/>
    <property type="match status" value="1"/>
</dbReference>
<dbReference type="Gene3D" id="3.40.50.970">
    <property type="match status" value="2"/>
</dbReference>
<keyword evidence="9 10" id="KW-0414">Isoprene biosynthesis</keyword>
<feature type="binding site" evidence="10">
    <location>
        <position position="184"/>
    </location>
    <ligand>
        <name>Mg(2+)</name>
        <dbReference type="ChEBI" id="CHEBI:18420"/>
    </ligand>
</feature>
<dbReference type="SMART" id="SM00861">
    <property type="entry name" value="Transket_pyr"/>
    <property type="match status" value="1"/>
</dbReference>
<evidence type="ECO:0000256" key="9">
    <source>
        <dbReference type="ARBA" id="ARBA00023229"/>
    </source>
</evidence>
<keyword evidence="7 10" id="KW-0784">Thiamine biosynthesis</keyword>
<feature type="binding site" evidence="10">
    <location>
        <position position="184"/>
    </location>
    <ligand>
        <name>thiamine diphosphate</name>
        <dbReference type="ChEBI" id="CHEBI:58937"/>
    </ligand>
</feature>
<evidence type="ECO:0000256" key="7">
    <source>
        <dbReference type="ARBA" id="ARBA00022977"/>
    </source>
</evidence>
<evidence type="ECO:0000256" key="6">
    <source>
        <dbReference type="ARBA" id="ARBA00022842"/>
    </source>
</evidence>
<dbReference type="InterPro" id="IPR009014">
    <property type="entry name" value="Transketo_C/PFOR_II"/>
</dbReference>